<keyword evidence="1" id="KW-1133">Transmembrane helix</keyword>
<dbReference type="AlphaFoldDB" id="A0A1B1SB60"/>
<sequence>MRKFASKFSSLRRKFLCAHTLQDENPLQVEETQKPNTLRRSMSFMKRHPILFNFLLIMLVGFGVIWMALISLDIWTDHGSYEVVPDMKGLSYDQAVKALESVGLKPELSDSIYDMTTAPGTVLEQSPRARTKVKPHRTVYLTVTAFSPKMISLPAVTDMSLRQARSTLEGAGIRNIREVLVPSEYKDLVLGVKFNGVSVQPGARVPTSATITIEVGEGLSLDVDSVDTLEAIESDREASVLNLE</sequence>
<dbReference type="SMART" id="SM00740">
    <property type="entry name" value="PASTA"/>
    <property type="match status" value="2"/>
</dbReference>
<keyword evidence="1" id="KW-0812">Transmembrane</keyword>
<organism evidence="3 4">
    <name type="scientific">Muribaculum intestinale</name>
    <dbReference type="NCBI Taxonomy" id="1796646"/>
    <lineage>
        <taxon>Bacteria</taxon>
        <taxon>Pseudomonadati</taxon>
        <taxon>Bacteroidota</taxon>
        <taxon>Bacteroidia</taxon>
        <taxon>Bacteroidales</taxon>
        <taxon>Muribaculaceae</taxon>
        <taxon>Muribaculum</taxon>
    </lineage>
</organism>
<dbReference type="InterPro" id="IPR005543">
    <property type="entry name" value="PASTA_dom"/>
</dbReference>
<keyword evidence="4" id="KW-1185">Reference proteome</keyword>
<dbReference type="Proteomes" id="UP000186351">
    <property type="component" value="Chromosome"/>
</dbReference>
<accession>A0A1B1SB60</accession>
<dbReference type="Gene3D" id="3.30.10.20">
    <property type="match status" value="2"/>
</dbReference>
<dbReference type="RefSeq" id="WP_068961319.1">
    <property type="nucleotide sequence ID" value="NZ_CAJTCT010000024.1"/>
</dbReference>
<reference evidence="4" key="1">
    <citation type="submission" date="2016-04" db="EMBL/GenBank/DDBJ databases">
        <title>Complete Genome Sequences of Twelve Strains of a Stable Defined Moderately Diverse Mouse Microbiota 2 (sDMDMm2).</title>
        <authorList>
            <person name="Uchimura Y."/>
            <person name="Wyss M."/>
            <person name="Brugiroux S."/>
            <person name="Limenitakis J.P."/>
            <person name="Stecher B."/>
            <person name="McCoy K.D."/>
            <person name="Macpherson A.J."/>
        </authorList>
    </citation>
    <scope>NUCLEOTIDE SEQUENCE [LARGE SCALE GENOMIC DNA]</scope>
    <source>
        <strain evidence="4">YL27</strain>
    </source>
</reference>
<keyword evidence="1" id="KW-0472">Membrane</keyword>
<evidence type="ECO:0000313" key="4">
    <source>
        <dbReference type="Proteomes" id="UP000186351"/>
    </source>
</evidence>
<dbReference type="SUPFAM" id="SSF54184">
    <property type="entry name" value="Penicillin-binding protein 2x (pbp-2x), c-terminal domain"/>
    <property type="match status" value="1"/>
</dbReference>
<feature type="domain" description="PASTA" evidence="2">
    <location>
        <begin position="147"/>
        <end position="217"/>
    </location>
</feature>
<evidence type="ECO:0000256" key="1">
    <source>
        <dbReference type="SAM" id="Phobius"/>
    </source>
</evidence>
<protein>
    <recommendedName>
        <fullName evidence="2">PASTA domain-containing protein</fullName>
    </recommendedName>
</protein>
<proteinExistence type="predicted"/>
<dbReference type="Pfam" id="PF03793">
    <property type="entry name" value="PASTA"/>
    <property type="match status" value="2"/>
</dbReference>
<feature type="transmembrane region" description="Helical" evidence="1">
    <location>
        <begin position="50"/>
        <end position="72"/>
    </location>
</feature>
<evidence type="ECO:0000313" key="3">
    <source>
        <dbReference type="EMBL" id="ANU64028.1"/>
    </source>
</evidence>
<dbReference type="STRING" id="1796646.A4V02_10085"/>
<dbReference type="EMBL" id="CP015402">
    <property type="protein sequence ID" value="ANU64028.1"/>
    <property type="molecule type" value="Genomic_DNA"/>
</dbReference>
<dbReference type="KEGG" id="pary:A4V02_10085"/>
<dbReference type="PROSITE" id="PS51178">
    <property type="entry name" value="PASTA"/>
    <property type="match status" value="2"/>
</dbReference>
<accession>A0A1Z2XHF5</accession>
<gene>
    <name evidence="3" type="ORF">A4V02_10085</name>
</gene>
<dbReference type="CDD" id="cd06577">
    <property type="entry name" value="PASTA_pknB"/>
    <property type="match status" value="2"/>
</dbReference>
<evidence type="ECO:0000259" key="2">
    <source>
        <dbReference type="PROSITE" id="PS51178"/>
    </source>
</evidence>
<name>A0A1B1SB60_9BACT</name>
<feature type="domain" description="PASTA" evidence="2">
    <location>
        <begin position="78"/>
        <end position="145"/>
    </location>
</feature>